<evidence type="ECO:0000313" key="9">
    <source>
        <dbReference type="Proteomes" id="UP000237144"/>
    </source>
</evidence>
<dbReference type="GO" id="GO:0051537">
    <property type="term" value="F:2 iron, 2 sulfur cluster binding"/>
    <property type="evidence" value="ECO:0007669"/>
    <property type="project" value="TreeGrafter"/>
</dbReference>
<dbReference type="InterPro" id="IPR002109">
    <property type="entry name" value="Glutaredoxin"/>
</dbReference>
<keyword evidence="4" id="KW-0411">Iron-sulfur</keyword>
<dbReference type="CDD" id="cd02984">
    <property type="entry name" value="TRX_PICOT"/>
    <property type="match status" value="1"/>
</dbReference>
<dbReference type="Proteomes" id="UP000237144">
    <property type="component" value="Unassembled WGS sequence"/>
</dbReference>
<dbReference type="GO" id="GO:0005634">
    <property type="term" value="C:nucleus"/>
    <property type="evidence" value="ECO:0007669"/>
    <property type="project" value="TreeGrafter"/>
</dbReference>
<keyword evidence="9" id="KW-1185">Reference proteome</keyword>
<feature type="domain" description="Thioredoxin" evidence="7">
    <location>
        <begin position="32"/>
        <end position="156"/>
    </location>
</feature>
<evidence type="ECO:0000256" key="6">
    <source>
        <dbReference type="SAM" id="MobiDB-lite"/>
    </source>
</evidence>
<evidence type="ECO:0000256" key="2">
    <source>
        <dbReference type="ARBA" id="ARBA00022723"/>
    </source>
</evidence>
<dbReference type="CDD" id="cd03028">
    <property type="entry name" value="GRX_PICOT_like"/>
    <property type="match status" value="1"/>
</dbReference>
<accession>A0A2S5BET4</accession>
<name>A0A2S5BET4_9BASI</name>
<comment type="function">
    <text evidence="5">Monothiol glutaredoxin involved in the biogenesis of iron-sulfur clusters. Binds one iron-sulfur cluster per dimer. The iron-sulfur cluster is bound between subunits, and is complexed by a bound glutathione and a cysteine residue from each subunit.</text>
</comment>
<dbReference type="FunFam" id="3.40.30.10:FF:000092">
    <property type="entry name" value="Monothiol glutaredoxin"/>
    <property type="match status" value="1"/>
</dbReference>
<gene>
    <name evidence="8" type="ORF">BMF94_1659</name>
</gene>
<dbReference type="GO" id="GO:0046872">
    <property type="term" value="F:metal ion binding"/>
    <property type="evidence" value="ECO:0007669"/>
    <property type="project" value="UniProtKB-KW"/>
</dbReference>
<dbReference type="PANTHER" id="PTHR10293">
    <property type="entry name" value="GLUTAREDOXIN FAMILY MEMBER"/>
    <property type="match status" value="1"/>
</dbReference>
<evidence type="ECO:0000256" key="3">
    <source>
        <dbReference type="ARBA" id="ARBA00023004"/>
    </source>
</evidence>
<sequence>MARVARDGDERESRHEETMRAICRHSPRRFPLHSGHTINSAHMASSTTATNPYRVESPADLQAQLSTDLDRVSVLYFRADWAEPCKQMDDVTTELAKRWPDVLFLSIEAEALPDISESFEVDAVPYFILLRGHTLLTRLSGAQPAVLSAALKSHAAKPSALSSSSLQPVAAKTVYQPGEKSTGTTDAQGTVAGGAAGQEEDDDDEEEESEEELTKRCEELMKQSDVVLFMKGDRDTPRCGFSQKIVGILESEGIEYTTYDILQDEGARQRLKEMNEWPTFPQLIIKGEFVGGLDVVKEMQEAGELQDMLKA</sequence>
<dbReference type="InterPro" id="IPR013766">
    <property type="entry name" value="Thioredoxin_domain"/>
</dbReference>
<reference evidence="8 9" key="1">
    <citation type="journal article" date="2018" name="Front. Microbiol.">
        <title>Prospects for Fungal Bioremediation of Acidic Radioactive Waste Sites: Characterization and Genome Sequence of Rhodotorula taiwanensis MD1149.</title>
        <authorList>
            <person name="Tkavc R."/>
            <person name="Matrosova V.Y."/>
            <person name="Grichenko O.E."/>
            <person name="Gostincar C."/>
            <person name="Volpe R.P."/>
            <person name="Klimenkova P."/>
            <person name="Gaidamakova E.K."/>
            <person name="Zhou C.E."/>
            <person name="Stewart B.J."/>
            <person name="Lyman M.G."/>
            <person name="Malfatti S.A."/>
            <person name="Rubinfeld B."/>
            <person name="Courtot M."/>
            <person name="Singh J."/>
            <person name="Dalgard C.L."/>
            <person name="Hamilton T."/>
            <person name="Frey K.G."/>
            <person name="Gunde-Cimerman N."/>
            <person name="Dugan L."/>
            <person name="Daly M.J."/>
        </authorList>
    </citation>
    <scope>NUCLEOTIDE SEQUENCE [LARGE SCALE GENOMIC DNA]</scope>
    <source>
        <strain evidence="8 9">MD1149</strain>
    </source>
</reference>
<keyword evidence="3" id="KW-0408">Iron</keyword>
<evidence type="ECO:0000256" key="5">
    <source>
        <dbReference type="ARBA" id="ARBA00055846"/>
    </source>
</evidence>
<dbReference type="GO" id="GO:0005829">
    <property type="term" value="C:cytosol"/>
    <property type="evidence" value="ECO:0007669"/>
    <property type="project" value="TreeGrafter"/>
</dbReference>
<dbReference type="FunFam" id="3.40.30.10:FF:000012">
    <property type="entry name" value="Monothiol glutaredoxin"/>
    <property type="match status" value="1"/>
</dbReference>
<organism evidence="8 9">
    <name type="scientific">Rhodotorula taiwanensis</name>
    <dbReference type="NCBI Taxonomy" id="741276"/>
    <lineage>
        <taxon>Eukaryota</taxon>
        <taxon>Fungi</taxon>
        <taxon>Dikarya</taxon>
        <taxon>Basidiomycota</taxon>
        <taxon>Pucciniomycotina</taxon>
        <taxon>Microbotryomycetes</taxon>
        <taxon>Sporidiobolales</taxon>
        <taxon>Sporidiobolaceae</taxon>
        <taxon>Rhodotorula</taxon>
    </lineage>
</organism>
<dbReference type="SUPFAM" id="SSF52833">
    <property type="entry name" value="Thioredoxin-like"/>
    <property type="match status" value="2"/>
</dbReference>
<feature type="region of interest" description="Disordered" evidence="6">
    <location>
        <begin position="172"/>
        <end position="214"/>
    </location>
</feature>
<dbReference type="Pfam" id="PF00462">
    <property type="entry name" value="Glutaredoxin"/>
    <property type="match status" value="1"/>
</dbReference>
<dbReference type="STRING" id="741276.A0A2S5BET4"/>
<comment type="similarity">
    <text evidence="1">Belongs to the glutaredoxin family. Monothiol subfamily.</text>
</comment>
<dbReference type="InterPro" id="IPR033658">
    <property type="entry name" value="GRX_PICOT-like"/>
</dbReference>
<dbReference type="InterPro" id="IPR036249">
    <property type="entry name" value="Thioredoxin-like_sf"/>
</dbReference>
<dbReference type="EMBL" id="PJQD01000018">
    <property type="protein sequence ID" value="POY75288.1"/>
    <property type="molecule type" value="Genomic_DNA"/>
</dbReference>
<dbReference type="PROSITE" id="PS51352">
    <property type="entry name" value="THIOREDOXIN_2"/>
    <property type="match status" value="1"/>
</dbReference>
<dbReference type="PANTHER" id="PTHR10293:SF73">
    <property type="entry name" value="GLUTAREDOXIN-3"/>
    <property type="match status" value="1"/>
</dbReference>
<dbReference type="PROSITE" id="PS51354">
    <property type="entry name" value="GLUTAREDOXIN_2"/>
    <property type="match status" value="1"/>
</dbReference>
<dbReference type="GO" id="GO:0015036">
    <property type="term" value="F:disulfide oxidoreductase activity"/>
    <property type="evidence" value="ECO:0007669"/>
    <property type="project" value="UniProtKB-ARBA"/>
</dbReference>
<proteinExistence type="inferred from homology"/>
<dbReference type="GO" id="GO:0006879">
    <property type="term" value="P:intracellular iron ion homeostasis"/>
    <property type="evidence" value="ECO:0007669"/>
    <property type="project" value="TreeGrafter"/>
</dbReference>
<dbReference type="Gene3D" id="3.40.30.10">
    <property type="entry name" value="Glutaredoxin"/>
    <property type="match status" value="2"/>
</dbReference>
<evidence type="ECO:0000256" key="1">
    <source>
        <dbReference type="ARBA" id="ARBA00009630"/>
    </source>
</evidence>
<evidence type="ECO:0000313" key="8">
    <source>
        <dbReference type="EMBL" id="POY75288.1"/>
    </source>
</evidence>
<keyword evidence="2" id="KW-0479">Metal-binding</keyword>
<comment type="caution">
    <text evidence="8">The sequence shown here is derived from an EMBL/GenBank/DDBJ whole genome shotgun (WGS) entry which is preliminary data.</text>
</comment>
<dbReference type="InterPro" id="IPR004480">
    <property type="entry name" value="Monothiol_GRX-rel"/>
</dbReference>
<dbReference type="OrthoDB" id="415696at2759"/>
<dbReference type="AlphaFoldDB" id="A0A2S5BET4"/>
<protein>
    <submittedName>
        <fullName evidence="8">Monothiol glutaredoxin</fullName>
    </submittedName>
</protein>
<feature type="compositionally biased region" description="Acidic residues" evidence="6">
    <location>
        <begin position="198"/>
        <end position="211"/>
    </location>
</feature>
<dbReference type="Pfam" id="PF00085">
    <property type="entry name" value="Thioredoxin"/>
    <property type="match status" value="1"/>
</dbReference>
<evidence type="ECO:0000259" key="7">
    <source>
        <dbReference type="PROSITE" id="PS51352"/>
    </source>
</evidence>
<evidence type="ECO:0000256" key="4">
    <source>
        <dbReference type="ARBA" id="ARBA00023014"/>
    </source>
</evidence>